<evidence type="ECO:0000256" key="3">
    <source>
        <dbReference type="ARBA" id="ARBA00022553"/>
    </source>
</evidence>
<dbReference type="Ensembl" id="ENSLBET00000027238.1">
    <property type="protein sequence ID" value="ENSLBEP00000025947.1"/>
    <property type="gene ID" value="ENSLBEG00000019784.1"/>
</dbReference>
<keyword evidence="18" id="KW-1185">Reference proteome</keyword>
<dbReference type="InterPro" id="IPR000742">
    <property type="entry name" value="EGF"/>
</dbReference>
<dbReference type="InterPro" id="IPR016187">
    <property type="entry name" value="CTDL_fold"/>
</dbReference>
<feature type="chain" id="PRO_5018608127" description="CD248 molecule, endosialin a" evidence="14">
    <location>
        <begin position="21"/>
        <end position="569"/>
    </location>
</feature>
<keyword evidence="3" id="KW-0597">Phosphoprotein</keyword>
<dbReference type="GO" id="GO:0016020">
    <property type="term" value="C:membrane"/>
    <property type="evidence" value="ECO:0007669"/>
    <property type="project" value="UniProtKB-SubCell"/>
</dbReference>
<reference evidence="17" key="2">
    <citation type="submission" date="2025-09" db="UniProtKB">
        <authorList>
            <consortium name="Ensembl"/>
        </authorList>
    </citation>
    <scope>IDENTIFICATION</scope>
</reference>
<dbReference type="Pfam" id="PF00059">
    <property type="entry name" value="Lectin_C"/>
    <property type="match status" value="1"/>
</dbReference>
<proteinExistence type="predicted"/>
<organism evidence="17 18">
    <name type="scientific">Labrus bergylta</name>
    <name type="common">ballan wrasse</name>
    <dbReference type="NCBI Taxonomy" id="56723"/>
    <lineage>
        <taxon>Eukaryota</taxon>
        <taxon>Metazoa</taxon>
        <taxon>Chordata</taxon>
        <taxon>Craniata</taxon>
        <taxon>Vertebrata</taxon>
        <taxon>Euteleostomi</taxon>
        <taxon>Actinopterygii</taxon>
        <taxon>Neopterygii</taxon>
        <taxon>Teleostei</taxon>
        <taxon>Neoteleostei</taxon>
        <taxon>Acanthomorphata</taxon>
        <taxon>Eupercaria</taxon>
        <taxon>Labriformes</taxon>
        <taxon>Labridae</taxon>
        <taxon>Labrus</taxon>
    </lineage>
</organism>
<dbReference type="Gene3D" id="2.10.25.10">
    <property type="entry name" value="Laminin"/>
    <property type="match status" value="5"/>
</dbReference>
<keyword evidence="2 12" id="KW-0245">EGF-like domain</keyword>
<dbReference type="SMART" id="SM00179">
    <property type="entry name" value="EGF_CA"/>
    <property type="match status" value="4"/>
</dbReference>
<dbReference type="PROSITE" id="PS50026">
    <property type="entry name" value="EGF_3"/>
    <property type="match status" value="3"/>
</dbReference>
<dbReference type="InterPro" id="IPR051505">
    <property type="entry name" value="C-type_lectin_domain"/>
</dbReference>
<evidence type="ECO:0000256" key="1">
    <source>
        <dbReference type="ARBA" id="ARBA00004479"/>
    </source>
</evidence>
<evidence type="ECO:0000256" key="4">
    <source>
        <dbReference type="ARBA" id="ARBA00022692"/>
    </source>
</evidence>
<feature type="disulfide bond" evidence="12">
    <location>
        <begin position="321"/>
        <end position="331"/>
    </location>
</feature>
<dbReference type="InterPro" id="IPR001881">
    <property type="entry name" value="EGF-like_Ca-bd_dom"/>
</dbReference>
<dbReference type="PRINTS" id="PR00907">
    <property type="entry name" value="THRMBOMODULN"/>
</dbReference>
<evidence type="ECO:0000256" key="12">
    <source>
        <dbReference type="PROSITE-ProRule" id="PRU00076"/>
    </source>
</evidence>
<keyword evidence="4 13" id="KW-0812">Transmembrane</keyword>
<dbReference type="SUPFAM" id="SSF57184">
    <property type="entry name" value="Growth factor receptor domain"/>
    <property type="match status" value="2"/>
</dbReference>
<dbReference type="PROSITE" id="PS50041">
    <property type="entry name" value="C_TYPE_LECTIN_2"/>
    <property type="match status" value="1"/>
</dbReference>
<dbReference type="InterPro" id="IPR049883">
    <property type="entry name" value="NOTCH1_EGF-like"/>
</dbReference>
<keyword evidence="8 13" id="KW-1133">Transmembrane helix</keyword>
<dbReference type="Pfam" id="PF12661">
    <property type="entry name" value="hEGF"/>
    <property type="match status" value="1"/>
</dbReference>
<dbReference type="CDD" id="cd00054">
    <property type="entry name" value="EGF_CA"/>
    <property type="match status" value="2"/>
</dbReference>
<keyword evidence="5 14" id="KW-0732">Signal</keyword>
<evidence type="ECO:0000256" key="8">
    <source>
        <dbReference type="ARBA" id="ARBA00022989"/>
    </source>
</evidence>
<name>A0A3Q3G0F6_9LABR</name>
<keyword evidence="11" id="KW-0325">Glycoprotein</keyword>
<dbReference type="PANTHER" id="PTHR14789">
    <property type="entry name" value="CHONDROLECTIN VARIANT CHODLFDELTAE"/>
    <property type="match status" value="1"/>
</dbReference>
<sequence length="569" mass="63587">MLKAIMLLVYVLQLMRSFEGLSGAEHETLCGSDVCFTLNMDRVNFEMAKQSCVHNGGYLMTVRDKEEEDMLRSLLLQVERHQDRIPTFWIGLKLHRGDCVLADKTLKGFKWISGKEKSHYSNWEREPVSTCTEERCVSIHYSSLGQKHLKWTDGSCRSPAFYVCKFYFRGMCKPLDAGLGQITYTAPFSTEPQRSEMQLLPLGTYAEIKCSDQQSHISMCKDQIYGWTVPGPFCKTGKRNCMINNGECEHLCRQDAGEVQCSCKEGYNLDKDGLTCSMKDLCSVDTCEHHCVMGESGYSCKCQDGFIVNVNQHNCSDIDECQSQICEHHVCINSPGSYTCLCKEGYKMVQGKCSDIDECLHSRCEHSCSNSMGSFSCNCNEGFTLSEDGHSCADINECASNLCDYKCINTEGSFLCSCHQGFHMETNGSTCVPDITKTSTASSGNQTVTKEHFTDVLTSPTDEPQDQYHHTNTPISGLVNVTYSDQQSNTSLVTSLSKTVYSRVIICVLGSLIPLLLLVAMTVAIAIFRCSHSQKEAKKNTTTDGYCWVSSGFDPRLEKLYESIQTDDL</sequence>
<reference evidence="17" key="1">
    <citation type="submission" date="2025-08" db="UniProtKB">
        <authorList>
            <consortium name="Ensembl"/>
        </authorList>
    </citation>
    <scope>IDENTIFICATION</scope>
</reference>
<evidence type="ECO:0000256" key="2">
    <source>
        <dbReference type="ARBA" id="ARBA00022536"/>
    </source>
</evidence>
<dbReference type="InterPro" id="IPR018097">
    <property type="entry name" value="EGF_Ca-bd_CS"/>
</dbReference>
<keyword evidence="7" id="KW-0677">Repeat</keyword>
<keyword evidence="10 12" id="KW-1015">Disulfide bond</keyword>
<dbReference type="GO" id="GO:0030246">
    <property type="term" value="F:carbohydrate binding"/>
    <property type="evidence" value="ECO:0007669"/>
    <property type="project" value="UniProtKB-KW"/>
</dbReference>
<dbReference type="InterPro" id="IPR016186">
    <property type="entry name" value="C-type_lectin-like/link_sf"/>
</dbReference>
<dbReference type="GO" id="GO:0005509">
    <property type="term" value="F:calcium ion binding"/>
    <property type="evidence" value="ECO:0007669"/>
    <property type="project" value="InterPro"/>
</dbReference>
<dbReference type="Pfam" id="PF14670">
    <property type="entry name" value="FXa_inhibition"/>
    <property type="match status" value="1"/>
</dbReference>
<dbReference type="Proteomes" id="UP000261660">
    <property type="component" value="Unplaced"/>
</dbReference>
<keyword evidence="6" id="KW-0430">Lectin</keyword>
<evidence type="ECO:0000256" key="11">
    <source>
        <dbReference type="ARBA" id="ARBA00023180"/>
    </source>
</evidence>
<dbReference type="GO" id="GO:0048731">
    <property type="term" value="P:system development"/>
    <property type="evidence" value="ECO:0007669"/>
    <property type="project" value="UniProtKB-ARBA"/>
</dbReference>
<dbReference type="Gene3D" id="3.10.100.10">
    <property type="entry name" value="Mannose-Binding Protein A, subunit A"/>
    <property type="match status" value="1"/>
</dbReference>
<dbReference type="InterPro" id="IPR013032">
    <property type="entry name" value="EGF-like_CS"/>
</dbReference>
<feature type="signal peptide" evidence="14">
    <location>
        <begin position="1"/>
        <end position="20"/>
    </location>
</feature>
<dbReference type="InParanoid" id="A0A3Q3G0F6"/>
<dbReference type="FunFam" id="2.10.25.10:FF:000240">
    <property type="entry name" value="Vitamin K-dependent protein S"/>
    <property type="match status" value="1"/>
</dbReference>
<evidence type="ECO:0000313" key="18">
    <source>
        <dbReference type="Proteomes" id="UP000261660"/>
    </source>
</evidence>
<evidence type="ECO:0000256" key="9">
    <source>
        <dbReference type="ARBA" id="ARBA00023136"/>
    </source>
</evidence>
<evidence type="ECO:0008006" key="19">
    <source>
        <dbReference type="Google" id="ProtNLM"/>
    </source>
</evidence>
<feature type="transmembrane region" description="Helical" evidence="13">
    <location>
        <begin position="500"/>
        <end position="528"/>
    </location>
</feature>
<dbReference type="InterPro" id="IPR026823">
    <property type="entry name" value="cEGF"/>
</dbReference>
<dbReference type="PROSITE" id="PS00010">
    <property type="entry name" value="ASX_HYDROXYL"/>
    <property type="match status" value="3"/>
</dbReference>
<evidence type="ECO:0000313" key="17">
    <source>
        <dbReference type="Ensembl" id="ENSLBEP00000025947.1"/>
    </source>
</evidence>
<dbReference type="PROSITE" id="PS01187">
    <property type="entry name" value="EGF_CA"/>
    <property type="match status" value="1"/>
</dbReference>
<evidence type="ECO:0000259" key="15">
    <source>
        <dbReference type="PROSITE" id="PS50026"/>
    </source>
</evidence>
<keyword evidence="9 13" id="KW-0472">Membrane</keyword>
<protein>
    <recommendedName>
        <fullName evidence="19">CD248 molecule, endosialin a</fullName>
    </recommendedName>
</protein>
<dbReference type="Pfam" id="PF07645">
    <property type="entry name" value="EGF_CA"/>
    <property type="match status" value="1"/>
</dbReference>
<dbReference type="GeneTree" id="ENSGT00940000167312"/>
<dbReference type="PROSITE" id="PS01186">
    <property type="entry name" value="EGF_2"/>
    <property type="match status" value="4"/>
</dbReference>
<comment type="caution">
    <text evidence="12">Lacks conserved residue(s) required for the propagation of feature annotation.</text>
</comment>
<evidence type="ECO:0000256" key="5">
    <source>
        <dbReference type="ARBA" id="ARBA00022729"/>
    </source>
</evidence>
<dbReference type="InterPro" id="IPR001304">
    <property type="entry name" value="C-type_lectin-like"/>
</dbReference>
<dbReference type="InterPro" id="IPR009030">
    <property type="entry name" value="Growth_fac_rcpt_cys_sf"/>
</dbReference>
<dbReference type="Pfam" id="PF12662">
    <property type="entry name" value="cEGF"/>
    <property type="match status" value="1"/>
</dbReference>
<evidence type="ECO:0000256" key="10">
    <source>
        <dbReference type="ARBA" id="ARBA00023157"/>
    </source>
</evidence>
<dbReference type="SUPFAM" id="SSF56436">
    <property type="entry name" value="C-type lectin-like"/>
    <property type="match status" value="1"/>
</dbReference>
<dbReference type="PANTHER" id="PTHR14789:SF8">
    <property type="entry name" value="C-TYPE LECTIN DOMAIN FAMILY 14 MEMBER A PRECURSOR-RELATED"/>
    <property type="match status" value="1"/>
</dbReference>
<evidence type="ECO:0000256" key="14">
    <source>
        <dbReference type="SAM" id="SignalP"/>
    </source>
</evidence>
<evidence type="ECO:0000259" key="16">
    <source>
        <dbReference type="PROSITE" id="PS50041"/>
    </source>
</evidence>
<dbReference type="SMART" id="SM00181">
    <property type="entry name" value="EGF"/>
    <property type="match status" value="5"/>
</dbReference>
<dbReference type="SMART" id="SM00034">
    <property type="entry name" value="CLECT"/>
    <property type="match status" value="1"/>
</dbReference>
<dbReference type="AlphaFoldDB" id="A0A3Q3G0F6"/>
<dbReference type="InterPro" id="IPR000152">
    <property type="entry name" value="EGF-type_Asp/Asn_hydroxyl_site"/>
</dbReference>
<evidence type="ECO:0000256" key="6">
    <source>
        <dbReference type="ARBA" id="ARBA00022734"/>
    </source>
</evidence>
<feature type="domain" description="EGF-like" evidence="15">
    <location>
        <begin position="394"/>
        <end position="432"/>
    </location>
</feature>
<evidence type="ECO:0000256" key="7">
    <source>
        <dbReference type="ARBA" id="ARBA00022737"/>
    </source>
</evidence>
<feature type="domain" description="EGF-like" evidence="15">
    <location>
        <begin position="317"/>
        <end position="354"/>
    </location>
</feature>
<dbReference type="STRING" id="56723.ENSLBEP00000025947"/>
<feature type="domain" description="C-type lectin" evidence="16">
    <location>
        <begin position="35"/>
        <end position="165"/>
    </location>
</feature>
<accession>A0A3Q3G0F6</accession>
<feature type="domain" description="EGF-like" evidence="15">
    <location>
        <begin position="355"/>
        <end position="393"/>
    </location>
</feature>
<evidence type="ECO:0000256" key="13">
    <source>
        <dbReference type="SAM" id="Phobius"/>
    </source>
</evidence>
<comment type="subcellular location">
    <subcellularLocation>
        <location evidence="1">Membrane</location>
        <topology evidence="1">Single-pass type I membrane protein</topology>
    </subcellularLocation>
</comment>